<feature type="region of interest" description="Disordered" evidence="2">
    <location>
        <begin position="75"/>
        <end position="107"/>
    </location>
</feature>
<gene>
    <name evidence="3" type="ORF">M569_14213</name>
</gene>
<protein>
    <submittedName>
        <fullName evidence="3">Uncharacterized protein</fullName>
    </submittedName>
</protein>
<evidence type="ECO:0000313" key="3">
    <source>
        <dbReference type="EMBL" id="EPS60590.1"/>
    </source>
</evidence>
<evidence type="ECO:0000256" key="1">
    <source>
        <dbReference type="SAM" id="Coils"/>
    </source>
</evidence>
<proteinExistence type="predicted"/>
<dbReference type="OrthoDB" id="1897593at2759"/>
<feature type="region of interest" description="Disordered" evidence="2">
    <location>
        <begin position="156"/>
        <end position="176"/>
    </location>
</feature>
<feature type="compositionally biased region" description="Basic and acidic residues" evidence="2">
    <location>
        <begin position="163"/>
        <end position="176"/>
    </location>
</feature>
<dbReference type="AlphaFoldDB" id="S8C1D7"/>
<evidence type="ECO:0000256" key="2">
    <source>
        <dbReference type="SAM" id="MobiDB-lite"/>
    </source>
</evidence>
<keyword evidence="1" id="KW-0175">Coiled coil</keyword>
<dbReference type="PANTHER" id="PTHR38378:SF3">
    <property type="entry name" value="MYOSIN HEAVY CHAIN-LIKE PROTEIN"/>
    <property type="match status" value="1"/>
</dbReference>
<name>S8C1D7_9LAMI</name>
<feature type="non-terminal residue" evidence="3">
    <location>
        <position position="1"/>
    </location>
</feature>
<organism evidence="3 4">
    <name type="scientific">Genlisea aurea</name>
    <dbReference type="NCBI Taxonomy" id="192259"/>
    <lineage>
        <taxon>Eukaryota</taxon>
        <taxon>Viridiplantae</taxon>
        <taxon>Streptophyta</taxon>
        <taxon>Embryophyta</taxon>
        <taxon>Tracheophyta</taxon>
        <taxon>Spermatophyta</taxon>
        <taxon>Magnoliopsida</taxon>
        <taxon>eudicotyledons</taxon>
        <taxon>Gunneridae</taxon>
        <taxon>Pentapetalae</taxon>
        <taxon>asterids</taxon>
        <taxon>lamiids</taxon>
        <taxon>Lamiales</taxon>
        <taxon>Lentibulariaceae</taxon>
        <taxon>Genlisea</taxon>
    </lineage>
</organism>
<comment type="caution">
    <text evidence="3">The sequence shown here is derived from an EMBL/GenBank/DDBJ whole genome shotgun (WGS) entry which is preliminary data.</text>
</comment>
<feature type="non-terminal residue" evidence="3">
    <location>
        <position position="189"/>
    </location>
</feature>
<dbReference type="EMBL" id="AUSU01007453">
    <property type="protein sequence ID" value="EPS60590.1"/>
    <property type="molecule type" value="Genomic_DNA"/>
</dbReference>
<sequence length="189" mass="21249">LSGVAANIKLLLKLIQEHQNASHKDNDRRRMLRVATMLTILDSVKARIRKCQSFGKQKSELRRCNTDLKPPSAKCLLLPPDNHHHHPSSSSSGGGGNGSSSSSTSVKSLEVMCASLGREKEIMAKELSRKEHQMSDLQDDITDLKEHNHMLIEKLKTFQSSGRDSDEPERMKEVKEKSRILTEQLLRSL</sequence>
<dbReference type="Proteomes" id="UP000015453">
    <property type="component" value="Unassembled WGS sequence"/>
</dbReference>
<evidence type="ECO:0000313" key="4">
    <source>
        <dbReference type="Proteomes" id="UP000015453"/>
    </source>
</evidence>
<reference evidence="3 4" key="1">
    <citation type="journal article" date="2013" name="BMC Genomics">
        <title>The miniature genome of a carnivorous plant Genlisea aurea contains a low number of genes and short non-coding sequences.</title>
        <authorList>
            <person name="Leushkin E.V."/>
            <person name="Sutormin R.A."/>
            <person name="Nabieva E.R."/>
            <person name="Penin A.A."/>
            <person name="Kondrashov A.S."/>
            <person name="Logacheva M.D."/>
        </authorList>
    </citation>
    <scope>NUCLEOTIDE SEQUENCE [LARGE SCALE GENOMIC DNA]</scope>
</reference>
<dbReference type="PANTHER" id="PTHR38378">
    <property type="entry name" value="MYOSIN HEAVY CHAIN-LIKE PROTEIN"/>
    <property type="match status" value="1"/>
</dbReference>
<feature type="coiled-coil region" evidence="1">
    <location>
        <begin position="120"/>
        <end position="154"/>
    </location>
</feature>
<accession>S8C1D7</accession>
<keyword evidence="4" id="KW-1185">Reference proteome</keyword>